<dbReference type="AlphaFoldDB" id="A0A397INZ6"/>
<evidence type="ECO:0000256" key="6">
    <source>
        <dbReference type="ARBA" id="ARBA00023274"/>
    </source>
</evidence>
<evidence type="ECO:0000256" key="3">
    <source>
        <dbReference type="ARBA" id="ARBA00022946"/>
    </source>
</evidence>
<feature type="region of interest" description="Disordered" evidence="7">
    <location>
        <begin position="105"/>
        <end position="138"/>
    </location>
</feature>
<dbReference type="Proteomes" id="UP000266861">
    <property type="component" value="Unassembled WGS sequence"/>
</dbReference>
<keyword evidence="6" id="KW-0687">Ribonucleoprotein</keyword>
<dbReference type="PANTHER" id="PTHR21338:SF0">
    <property type="entry name" value="LARGE RIBOSOMAL SUBUNIT PROTEIN ML41"/>
    <property type="match status" value="1"/>
</dbReference>
<keyword evidence="4" id="KW-0689">Ribosomal protein</keyword>
<gene>
    <name evidence="8" type="ORF">Glove_174g106</name>
</gene>
<evidence type="ECO:0000313" key="9">
    <source>
        <dbReference type="Proteomes" id="UP000266861"/>
    </source>
</evidence>
<evidence type="ECO:0000256" key="5">
    <source>
        <dbReference type="ARBA" id="ARBA00023128"/>
    </source>
</evidence>
<name>A0A397INZ6_9GLOM</name>
<proteinExistence type="inferred from homology"/>
<accession>A0A397INZ6</accession>
<keyword evidence="3" id="KW-0809">Transit peptide</keyword>
<comment type="subcellular location">
    <subcellularLocation>
        <location evidence="1">Mitochondrion</location>
    </subcellularLocation>
</comment>
<evidence type="ECO:0000256" key="7">
    <source>
        <dbReference type="SAM" id="MobiDB-lite"/>
    </source>
</evidence>
<dbReference type="GO" id="GO:0006412">
    <property type="term" value="P:translation"/>
    <property type="evidence" value="ECO:0007669"/>
    <property type="project" value="TreeGrafter"/>
</dbReference>
<evidence type="ECO:0000313" key="8">
    <source>
        <dbReference type="EMBL" id="RHZ77681.1"/>
    </source>
</evidence>
<comment type="caution">
    <text evidence="8">The sequence shown here is derived from an EMBL/GenBank/DDBJ whole genome shotgun (WGS) entry which is preliminary data.</text>
</comment>
<evidence type="ECO:0000256" key="1">
    <source>
        <dbReference type="ARBA" id="ARBA00004173"/>
    </source>
</evidence>
<dbReference type="EMBL" id="PQFF01000164">
    <property type="protein sequence ID" value="RHZ77681.1"/>
    <property type="molecule type" value="Genomic_DNA"/>
</dbReference>
<dbReference type="GO" id="GO:0005762">
    <property type="term" value="C:mitochondrial large ribosomal subunit"/>
    <property type="evidence" value="ECO:0007669"/>
    <property type="project" value="InterPro"/>
</dbReference>
<dbReference type="InterPro" id="IPR019189">
    <property type="entry name" value="Ribosomal_mL41"/>
</dbReference>
<sequence length="138" mass="15995">MPFGIEKVLYRGAKRYQMTSKKGHNYYKGTGSGAMGRHTSRGGYIIDLRKVRTYVVPDLSNCEYKPYVAPEAKRGIKYSLNAKEYVNILRKELYPTETIYDKVKSATGKRSRKRFNPPKEEETQQQEEVTAEKQSKLF</sequence>
<feature type="compositionally biased region" description="Basic residues" evidence="7">
    <location>
        <begin position="107"/>
        <end position="116"/>
    </location>
</feature>
<dbReference type="STRING" id="1348612.A0A397INZ6"/>
<keyword evidence="9" id="KW-1185">Reference proteome</keyword>
<comment type="similarity">
    <text evidence="2">Belongs to the mitochondrion-specific ribosomal protein mL41 family.</text>
</comment>
<reference evidence="8 9" key="1">
    <citation type="submission" date="2018-08" db="EMBL/GenBank/DDBJ databases">
        <title>Genome and evolution of the arbuscular mycorrhizal fungus Diversispora epigaea (formerly Glomus versiforme) and its bacterial endosymbionts.</title>
        <authorList>
            <person name="Sun X."/>
            <person name="Fei Z."/>
            <person name="Harrison M."/>
        </authorList>
    </citation>
    <scope>NUCLEOTIDE SEQUENCE [LARGE SCALE GENOMIC DNA]</scope>
    <source>
        <strain evidence="8 9">IT104</strain>
    </source>
</reference>
<keyword evidence="5" id="KW-0496">Mitochondrion</keyword>
<dbReference type="PANTHER" id="PTHR21338">
    <property type="entry name" value="MITOCHONDRIAL RIBOSOMAL PROTEIN L41"/>
    <property type="match status" value="1"/>
</dbReference>
<organism evidence="8 9">
    <name type="scientific">Diversispora epigaea</name>
    <dbReference type="NCBI Taxonomy" id="1348612"/>
    <lineage>
        <taxon>Eukaryota</taxon>
        <taxon>Fungi</taxon>
        <taxon>Fungi incertae sedis</taxon>
        <taxon>Mucoromycota</taxon>
        <taxon>Glomeromycotina</taxon>
        <taxon>Glomeromycetes</taxon>
        <taxon>Diversisporales</taxon>
        <taxon>Diversisporaceae</taxon>
        <taxon>Diversispora</taxon>
    </lineage>
</organism>
<dbReference type="Pfam" id="PF09809">
    <property type="entry name" value="MRP-L27"/>
    <property type="match status" value="1"/>
</dbReference>
<dbReference type="OrthoDB" id="408933at2759"/>
<protein>
    <submittedName>
        <fullName evidence="8">Uncharacterized protein</fullName>
    </submittedName>
</protein>
<evidence type="ECO:0000256" key="2">
    <source>
        <dbReference type="ARBA" id="ARBA00010152"/>
    </source>
</evidence>
<evidence type="ECO:0000256" key="4">
    <source>
        <dbReference type="ARBA" id="ARBA00022980"/>
    </source>
</evidence>
<dbReference type="GO" id="GO:0003735">
    <property type="term" value="F:structural constituent of ribosome"/>
    <property type="evidence" value="ECO:0007669"/>
    <property type="project" value="InterPro"/>
</dbReference>